<dbReference type="GO" id="GO:0005886">
    <property type="term" value="C:plasma membrane"/>
    <property type="evidence" value="ECO:0007669"/>
    <property type="project" value="EnsemblFungi"/>
</dbReference>
<dbReference type="Gene3D" id="3.40.50.1910">
    <property type="match status" value="1"/>
</dbReference>
<keyword evidence="4" id="KW-1185">Reference proteome</keyword>
<feature type="compositionally biased region" description="Low complexity" evidence="2">
    <location>
        <begin position="567"/>
        <end position="578"/>
    </location>
</feature>
<dbReference type="GO" id="GO:0006904">
    <property type="term" value="P:vesicle docking involved in exocytosis"/>
    <property type="evidence" value="ECO:0007669"/>
    <property type="project" value="EnsemblFungi"/>
</dbReference>
<evidence type="ECO:0000256" key="1">
    <source>
        <dbReference type="ARBA" id="ARBA00009884"/>
    </source>
</evidence>
<dbReference type="AlphaFoldDB" id="A0A1A0H8F0"/>
<dbReference type="Pfam" id="PF00995">
    <property type="entry name" value="Sec1"/>
    <property type="match status" value="1"/>
</dbReference>
<sequence>MPDADPLSLFLLQRAYLLAQLRAACPAPGLYALVLDRKTQAAVLAAVPKETLLRTVTTLELLDEPRRVQKYLHAVYLVEPLVHNLSCIAADVHAARYSEGTALLVPFLQWDEHAGRMFHSARFLGHAAVARYLGGGARVAFVHALMVPVEQRVFLADTATPSALPLYYNAACVDLVLPQVRKAAKAIVNCVVAAGEYPLVRFAAAPGAAHAAARLPELIADEVQRQLDDYARLDSGFPPAAAPDKPRALLLVCDRSVDVFAPLLHEFTYQAMAMDVVEGLERRGVYAYEAEAESGERQRLETRLDLPADATWLAVRHAHILDASDRVVARIGDLIKNNPMMVDRLRAKTSADLMYVVAHLQGFDDERREATLHKSLVDECLAINAARKLAEFAADFEQVCAADGTLFDGARHRHLHDDLVALLARTDLLAHDKTRLVLLYALYRGGVARADVAKLACFVAGPDAPVAALVRRCALNLAKLGCPVVKDSVQLKPARRRTFHTIHNEGTYNTSRFSPGLKRVLAGAARYELDEDWFPYFRDKPLEDDAPAAGAGAAGAPGSLRNPRIKASWAPPSSRSSALSARRNSQRVFCFVAGGITYSEIRLVYELSDSLNRDFFLGSECILNPRGFLEGLQDIDDSKGLADLALPFDAELKWAASPAPDHLTQAPAPPPATGRRGSLDSAPVAAEHQGGSRSEGPLPQSKKLSRLKRFFK</sequence>
<dbReference type="EMBL" id="LXTC01000004">
    <property type="protein sequence ID" value="OBA20260.1"/>
    <property type="molecule type" value="Genomic_DNA"/>
</dbReference>
<dbReference type="Gene3D" id="3.40.50.2060">
    <property type="match status" value="1"/>
</dbReference>
<protein>
    <submittedName>
        <fullName evidence="3">Sec1-like protein</fullName>
    </submittedName>
</protein>
<dbReference type="SUPFAM" id="SSF56815">
    <property type="entry name" value="Sec1/munc18-like (SM) proteins"/>
    <property type="match status" value="1"/>
</dbReference>
<feature type="compositionally biased region" description="Basic residues" evidence="2">
    <location>
        <begin position="703"/>
        <end position="712"/>
    </location>
</feature>
<dbReference type="GeneID" id="30031900"/>
<dbReference type="Gene3D" id="1.25.40.60">
    <property type="match status" value="1"/>
</dbReference>
<dbReference type="RefSeq" id="XP_018710782.1">
    <property type="nucleotide sequence ID" value="XM_018858924.1"/>
</dbReference>
<dbReference type="PANTHER" id="PTHR11679">
    <property type="entry name" value="VESICLE PROTEIN SORTING-ASSOCIATED"/>
    <property type="match status" value="1"/>
</dbReference>
<dbReference type="InterPro" id="IPR027482">
    <property type="entry name" value="Sec1-like_dom2"/>
</dbReference>
<accession>A0A1A0H8F0</accession>
<proteinExistence type="inferred from homology"/>
<dbReference type="InterPro" id="IPR001619">
    <property type="entry name" value="Sec1-like"/>
</dbReference>
<comment type="caution">
    <text evidence="3">The sequence shown here is derived from an EMBL/GenBank/DDBJ whole genome shotgun (WGS) entry which is preliminary data.</text>
</comment>
<gene>
    <name evidence="3" type="ORF">METBIDRAFT_78702</name>
</gene>
<name>A0A1A0H8F0_9ASCO</name>
<dbReference type="GO" id="GO:0005935">
    <property type="term" value="C:cellular bud neck"/>
    <property type="evidence" value="ECO:0007669"/>
    <property type="project" value="EnsemblFungi"/>
</dbReference>
<dbReference type="InterPro" id="IPR036045">
    <property type="entry name" value="Sec1-like_sf"/>
</dbReference>
<feature type="region of interest" description="Disordered" evidence="2">
    <location>
        <begin position="660"/>
        <end position="712"/>
    </location>
</feature>
<dbReference type="GO" id="GO:0005934">
    <property type="term" value="C:cellular bud tip"/>
    <property type="evidence" value="ECO:0007669"/>
    <property type="project" value="EnsemblFungi"/>
</dbReference>
<evidence type="ECO:0000313" key="4">
    <source>
        <dbReference type="Proteomes" id="UP000092555"/>
    </source>
</evidence>
<comment type="similarity">
    <text evidence="1">Belongs to the STXBP/unc-18/SEC1 family.</text>
</comment>
<dbReference type="PIRSF" id="PIRSF005715">
    <property type="entry name" value="VPS45_Sec1"/>
    <property type="match status" value="1"/>
</dbReference>
<dbReference type="GO" id="GO:0031340">
    <property type="term" value="P:positive regulation of vesicle fusion"/>
    <property type="evidence" value="ECO:0007669"/>
    <property type="project" value="EnsemblFungi"/>
</dbReference>
<dbReference type="STRING" id="869754.A0A1A0H8F0"/>
<organism evidence="3 4">
    <name type="scientific">Metschnikowia bicuspidata var. bicuspidata NRRL YB-4993</name>
    <dbReference type="NCBI Taxonomy" id="869754"/>
    <lineage>
        <taxon>Eukaryota</taxon>
        <taxon>Fungi</taxon>
        <taxon>Dikarya</taxon>
        <taxon>Ascomycota</taxon>
        <taxon>Saccharomycotina</taxon>
        <taxon>Pichiomycetes</taxon>
        <taxon>Metschnikowiaceae</taxon>
        <taxon>Metschnikowia</taxon>
    </lineage>
</organism>
<dbReference type="InterPro" id="IPR043127">
    <property type="entry name" value="Sec-1-like_dom3a"/>
</dbReference>
<dbReference type="InterPro" id="IPR043154">
    <property type="entry name" value="Sec-1-like_dom1"/>
</dbReference>
<dbReference type="GO" id="GO:0000149">
    <property type="term" value="F:SNARE binding"/>
    <property type="evidence" value="ECO:0007669"/>
    <property type="project" value="EnsemblFungi"/>
</dbReference>
<feature type="region of interest" description="Disordered" evidence="2">
    <location>
        <begin position="547"/>
        <end position="578"/>
    </location>
</feature>
<evidence type="ECO:0000256" key="2">
    <source>
        <dbReference type="SAM" id="MobiDB-lite"/>
    </source>
</evidence>
<dbReference type="Gene3D" id="3.90.830.10">
    <property type="entry name" value="Syntaxin Binding Protein 1, Chain A, domain 2"/>
    <property type="match status" value="1"/>
</dbReference>
<reference evidence="3 4" key="1">
    <citation type="submission" date="2016-05" db="EMBL/GenBank/DDBJ databases">
        <title>Comparative genomics of biotechnologically important yeasts.</title>
        <authorList>
            <consortium name="DOE Joint Genome Institute"/>
            <person name="Riley R."/>
            <person name="Haridas S."/>
            <person name="Wolfe K.H."/>
            <person name="Lopes M.R."/>
            <person name="Hittinger C.T."/>
            <person name="Goker M."/>
            <person name="Salamov A."/>
            <person name="Wisecaver J."/>
            <person name="Long T.M."/>
            <person name="Aerts A.L."/>
            <person name="Barry K."/>
            <person name="Choi C."/>
            <person name="Clum A."/>
            <person name="Coughlan A.Y."/>
            <person name="Deshpande S."/>
            <person name="Douglass A.P."/>
            <person name="Hanson S.J."/>
            <person name="Klenk H.-P."/>
            <person name="LaButti K."/>
            <person name="Lapidus A."/>
            <person name="Lindquist E."/>
            <person name="Lipzen A."/>
            <person name="Meier-kolthoff J.P."/>
            <person name="Ohm R.A."/>
            <person name="Otillar R.P."/>
            <person name="Pangilinan J."/>
            <person name="Peng Y."/>
            <person name="Rokas A."/>
            <person name="Rosa C.A."/>
            <person name="Scheuner C."/>
            <person name="Sibirny A.A."/>
            <person name="Slot J.C."/>
            <person name="Stielow J.B."/>
            <person name="Sun H."/>
            <person name="Kurtzman C.P."/>
            <person name="Blackwell M."/>
            <person name="Grigoriev I.V."/>
            <person name="Jeffries T.W."/>
        </authorList>
    </citation>
    <scope>NUCLEOTIDE SEQUENCE [LARGE SCALE GENOMIC DNA]</scope>
    <source>
        <strain evidence="3 4">NRRL YB-4993</strain>
    </source>
</reference>
<dbReference type="Proteomes" id="UP000092555">
    <property type="component" value="Unassembled WGS sequence"/>
</dbReference>
<dbReference type="OrthoDB" id="2228at2759"/>
<evidence type="ECO:0000313" key="3">
    <source>
        <dbReference type="EMBL" id="OBA20260.1"/>
    </source>
</evidence>
<feature type="compositionally biased region" description="Low complexity" evidence="2">
    <location>
        <begin position="547"/>
        <end position="558"/>
    </location>
</feature>